<name>A0A2B7X892_9EURO</name>
<gene>
    <name evidence="1" type="ORF">GX51_03084</name>
</gene>
<organism evidence="1 2">
    <name type="scientific">Blastomyces parvus</name>
    <dbReference type="NCBI Taxonomy" id="2060905"/>
    <lineage>
        <taxon>Eukaryota</taxon>
        <taxon>Fungi</taxon>
        <taxon>Dikarya</taxon>
        <taxon>Ascomycota</taxon>
        <taxon>Pezizomycotina</taxon>
        <taxon>Eurotiomycetes</taxon>
        <taxon>Eurotiomycetidae</taxon>
        <taxon>Onygenales</taxon>
        <taxon>Ajellomycetaceae</taxon>
        <taxon>Blastomyces</taxon>
    </lineage>
</organism>
<accession>A0A2B7X892</accession>
<comment type="caution">
    <text evidence="1">The sequence shown here is derived from an EMBL/GenBank/DDBJ whole genome shotgun (WGS) entry which is preliminary data.</text>
</comment>
<reference evidence="1 2" key="1">
    <citation type="submission" date="2017-10" db="EMBL/GenBank/DDBJ databases">
        <title>Comparative genomics in systemic dimorphic fungi from Ajellomycetaceae.</title>
        <authorList>
            <person name="Munoz J.F."/>
            <person name="Mcewen J.G."/>
            <person name="Clay O.K."/>
            <person name="Cuomo C.A."/>
        </authorList>
    </citation>
    <scope>NUCLEOTIDE SEQUENCE [LARGE SCALE GENOMIC DNA]</scope>
    <source>
        <strain evidence="1 2">UAMH130</strain>
    </source>
</reference>
<evidence type="ECO:0000313" key="1">
    <source>
        <dbReference type="EMBL" id="PGH05185.1"/>
    </source>
</evidence>
<sequence length="430" mass="49369">MAKKKKQKPSRPPIARLVQTMSTIPPELVHQILDDLTIYYILLLASHNNPSLDDRIYSYLEYRKLIEGQHDFLSLKEYFELYSEIHTFLELQKCPTTSPLATSLSPQKVSPQALNKYMHKKIFTQLRFFVPFLSVFQPFVERRLNIVTSYAASSELRVYWQDIKMAQEHLSSTKAAQLRRIADILEAYPVLVYQASDTRKAPVANVNHLVRRFRTEAEKSSRKIALRVHQYSVRGLPSAWLFWPNLVPIVPLDRALKLFIKGMREYPPSPDDLASASNLPRIGGGIEDKMKSLHLDSEKYVKPQLPPLSPFSTSSAPKAEQPYHKYPTPILKDICIAIEGFEYVYMPPAVWSISPAVNVSRTQYIPPSSAAKQHSGRGFGLLDSYQDSLDTSIISRLKRIKGTPHDEREFEWLEAFLRCCRYLEQVGMEV</sequence>
<evidence type="ECO:0000313" key="2">
    <source>
        <dbReference type="Proteomes" id="UP000224080"/>
    </source>
</evidence>
<dbReference type="Proteomes" id="UP000224080">
    <property type="component" value="Unassembled WGS sequence"/>
</dbReference>
<dbReference type="EMBL" id="PDNC01000032">
    <property type="protein sequence ID" value="PGH05185.1"/>
    <property type="molecule type" value="Genomic_DNA"/>
</dbReference>
<protein>
    <submittedName>
        <fullName evidence="1">Uncharacterized protein</fullName>
    </submittedName>
</protein>
<dbReference type="AlphaFoldDB" id="A0A2B7X892"/>
<dbReference type="OrthoDB" id="3478523at2759"/>
<proteinExistence type="predicted"/>
<keyword evidence="2" id="KW-1185">Reference proteome</keyword>